<dbReference type="HOGENOM" id="CLU_1947227_0_0_0"/>
<dbReference type="AlphaFoldDB" id="F0SPS2"/>
<dbReference type="Proteomes" id="UP000006860">
    <property type="component" value="Chromosome"/>
</dbReference>
<keyword evidence="1" id="KW-0732">Signal</keyword>
<feature type="signal peptide" evidence="1">
    <location>
        <begin position="1"/>
        <end position="26"/>
    </location>
</feature>
<keyword evidence="3" id="KW-1185">Reference proteome</keyword>
<gene>
    <name evidence="2" type="ordered locus">Plabr_1419</name>
</gene>
<evidence type="ECO:0000313" key="3">
    <source>
        <dbReference type="Proteomes" id="UP000006860"/>
    </source>
</evidence>
<organism evidence="2 3">
    <name type="scientific">Rubinisphaera brasiliensis (strain ATCC 49424 / DSM 5305 / JCM 21570 / IAM 15109 / NBRC 103401 / IFAM 1448)</name>
    <name type="common">Planctomyces brasiliensis</name>
    <dbReference type="NCBI Taxonomy" id="756272"/>
    <lineage>
        <taxon>Bacteria</taxon>
        <taxon>Pseudomonadati</taxon>
        <taxon>Planctomycetota</taxon>
        <taxon>Planctomycetia</taxon>
        <taxon>Planctomycetales</taxon>
        <taxon>Planctomycetaceae</taxon>
        <taxon>Rubinisphaera</taxon>
    </lineage>
</organism>
<dbReference type="RefSeq" id="WP_013627760.1">
    <property type="nucleotide sequence ID" value="NC_015174.1"/>
</dbReference>
<dbReference type="KEGG" id="pbs:Plabr_1419"/>
<dbReference type="EMBL" id="CP002546">
    <property type="protein sequence ID" value="ADY59031.1"/>
    <property type="molecule type" value="Genomic_DNA"/>
</dbReference>
<proteinExistence type="predicted"/>
<name>F0SPS2_RUBBR</name>
<feature type="chain" id="PRO_5003258771" evidence="1">
    <location>
        <begin position="27"/>
        <end position="125"/>
    </location>
</feature>
<accession>F0SPS2</accession>
<evidence type="ECO:0000256" key="1">
    <source>
        <dbReference type="SAM" id="SignalP"/>
    </source>
</evidence>
<evidence type="ECO:0000313" key="2">
    <source>
        <dbReference type="EMBL" id="ADY59031.1"/>
    </source>
</evidence>
<sequence>MRSVFSSWAGKLTGCALCLIVLAASADARLISFGGTLPDVLPGIDGNGNADFGNTSDASVKVTVNTREERILIQARGKVQNLSRRSFRAEDSFVGLQAFGLVVVSDLYQVSSRGSASFTGRVYAL</sequence>
<reference evidence="3" key="1">
    <citation type="submission" date="2011-02" db="EMBL/GenBank/DDBJ databases">
        <title>The complete genome of Planctomyces brasiliensis DSM 5305.</title>
        <authorList>
            <person name="Lucas S."/>
            <person name="Copeland A."/>
            <person name="Lapidus A."/>
            <person name="Bruce D."/>
            <person name="Goodwin L."/>
            <person name="Pitluck S."/>
            <person name="Kyrpides N."/>
            <person name="Mavromatis K."/>
            <person name="Pagani I."/>
            <person name="Ivanova N."/>
            <person name="Ovchinnikova G."/>
            <person name="Lu M."/>
            <person name="Detter J.C."/>
            <person name="Han C."/>
            <person name="Land M."/>
            <person name="Hauser L."/>
            <person name="Markowitz V."/>
            <person name="Cheng J.-F."/>
            <person name="Hugenholtz P."/>
            <person name="Woyke T."/>
            <person name="Wu D."/>
            <person name="Tindall B."/>
            <person name="Pomrenke H.G."/>
            <person name="Brambilla E."/>
            <person name="Klenk H.-P."/>
            <person name="Eisen J.A."/>
        </authorList>
    </citation>
    <scope>NUCLEOTIDE SEQUENCE [LARGE SCALE GENOMIC DNA]</scope>
    <source>
        <strain evidence="3">ATCC 49424 / DSM 5305 / JCM 21570 / NBRC 103401 / IFAM 1448</strain>
    </source>
</reference>
<protein>
    <submittedName>
        <fullName evidence="2">Uncharacterized protein</fullName>
    </submittedName>
</protein>